<protein>
    <submittedName>
        <fullName evidence="3">Collagen-like protein</fullName>
    </submittedName>
</protein>
<evidence type="ECO:0000313" key="3">
    <source>
        <dbReference type="EMBL" id="RFM35638.1"/>
    </source>
</evidence>
<name>A0A3E1P6J6_9BACT</name>
<dbReference type="EMBL" id="QTJV01000002">
    <property type="protein sequence ID" value="RFM35638.1"/>
    <property type="molecule type" value="Genomic_DNA"/>
</dbReference>
<dbReference type="Gene3D" id="1.20.5.320">
    <property type="entry name" value="6-Phosphogluconate Dehydrogenase, domain 3"/>
    <property type="match status" value="1"/>
</dbReference>
<gene>
    <name evidence="3" type="ORF">DXN04_09700</name>
</gene>
<dbReference type="Proteomes" id="UP000261174">
    <property type="component" value="Unassembled WGS sequence"/>
</dbReference>
<feature type="signal peptide" evidence="2">
    <location>
        <begin position="1"/>
        <end position="25"/>
    </location>
</feature>
<keyword evidence="3" id="KW-0176">Collagen</keyword>
<evidence type="ECO:0000313" key="4">
    <source>
        <dbReference type="Proteomes" id="UP000261174"/>
    </source>
</evidence>
<evidence type="ECO:0000256" key="1">
    <source>
        <dbReference type="SAM" id="MobiDB-lite"/>
    </source>
</evidence>
<evidence type="ECO:0000256" key="2">
    <source>
        <dbReference type="SAM" id="SignalP"/>
    </source>
</evidence>
<feature type="chain" id="PRO_5017584158" evidence="2">
    <location>
        <begin position="26"/>
        <end position="194"/>
    </location>
</feature>
<feature type="region of interest" description="Disordered" evidence="1">
    <location>
        <begin position="29"/>
        <end position="49"/>
    </location>
</feature>
<dbReference type="OrthoDB" id="679784at2"/>
<dbReference type="RefSeq" id="WP_116853127.1">
    <property type="nucleotide sequence ID" value="NZ_QTJV01000002.1"/>
</dbReference>
<keyword evidence="4" id="KW-1185">Reference proteome</keyword>
<keyword evidence="2" id="KW-0732">Signal</keyword>
<reference evidence="3 4" key="1">
    <citation type="submission" date="2018-08" db="EMBL/GenBank/DDBJ databases">
        <title>Chitinophaga sp. K20C18050901, a novel bacterium isolated from forest soil.</title>
        <authorList>
            <person name="Wang C."/>
        </authorList>
    </citation>
    <scope>NUCLEOTIDE SEQUENCE [LARGE SCALE GENOMIC DNA]</scope>
    <source>
        <strain evidence="3 4">K20C18050901</strain>
    </source>
</reference>
<dbReference type="AlphaFoldDB" id="A0A3E1P6J6"/>
<accession>A0A3E1P6J6</accession>
<organism evidence="3 4">
    <name type="scientific">Chitinophaga silvisoli</name>
    <dbReference type="NCBI Taxonomy" id="2291814"/>
    <lineage>
        <taxon>Bacteria</taxon>
        <taxon>Pseudomonadati</taxon>
        <taxon>Bacteroidota</taxon>
        <taxon>Chitinophagia</taxon>
        <taxon>Chitinophagales</taxon>
        <taxon>Chitinophagaceae</taxon>
        <taxon>Chitinophaga</taxon>
    </lineage>
</organism>
<comment type="caution">
    <text evidence="3">The sequence shown here is derived from an EMBL/GenBank/DDBJ whole genome shotgun (WGS) entry which is preliminary data.</text>
</comment>
<proteinExistence type="predicted"/>
<sequence length="194" mass="20825">MKRIFCSVNASLLLLAVALCMFSCGKDGKTGPQGDPGPTGPAGPTGPKGDAGTANVIYSDWLTVAFLPDTIHNTDGTIDTIGFYADIDIAKLDATLISTGEMKVYLNLNTPDDPVVTPLPYTNIYSGWNILATFFTGGVELYANGDAGTWTDGNSKLRWQYRYVLVPGGTEARKAKTVDMSDYKQVKAWLGLKD</sequence>